<keyword evidence="2" id="KW-0732">Signal</keyword>
<organism evidence="3 4">
    <name type="scientific">Theileria orientalis</name>
    <dbReference type="NCBI Taxonomy" id="68886"/>
    <lineage>
        <taxon>Eukaryota</taxon>
        <taxon>Sar</taxon>
        <taxon>Alveolata</taxon>
        <taxon>Apicomplexa</taxon>
        <taxon>Aconoidasida</taxon>
        <taxon>Piroplasmida</taxon>
        <taxon>Theileriidae</taxon>
        <taxon>Theileria</taxon>
    </lineage>
</organism>
<sequence length="266" mass="31690">MNLIVFLFVFNTLGVNCAIRNGTTTLNNLLSLIWQEGTILIDFDNNRKALENLKKTYTGENGDVSEELFENEQYKSLINDKKRMEAEIPEIQNNISKLVDEFIDLSIHNTEELKRMREELIINSRKSRVRARTKMQKKWNKHNKRRLALGLTVIEEKERYTTLDLDMIQVIKNQTEVQGSFVRSYFKGDIEALEPFRQMVYSLRNGLQGIYRNRLNERPRELRTSRQVPFWYNLCLDDLRKVNDRKEIRVRLLQAIDYRVMRLIQV</sequence>
<proteinExistence type="predicted"/>
<feature type="signal peptide" evidence="2">
    <location>
        <begin position="1"/>
        <end position="18"/>
    </location>
</feature>
<evidence type="ECO:0000313" key="4">
    <source>
        <dbReference type="Proteomes" id="UP000244803"/>
    </source>
</evidence>
<reference evidence="3" key="1">
    <citation type="submission" date="2022-07" db="EMBL/GenBank/DDBJ databases">
        <title>Evaluation of T. orientalis genome assembly methods using nanopore sequencing and analysis of variation between genomes.</title>
        <authorList>
            <person name="Yam J."/>
            <person name="Micallef M.L."/>
            <person name="Liu M."/>
            <person name="Djordjevic S.P."/>
            <person name="Bogema D.R."/>
            <person name="Jenkins C."/>
        </authorList>
    </citation>
    <scope>NUCLEOTIDE SEQUENCE</scope>
    <source>
        <strain evidence="3">Fish Creek</strain>
    </source>
</reference>
<dbReference type="AlphaFoldDB" id="A0A976M454"/>
<evidence type="ECO:0000256" key="1">
    <source>
        <dbReference type="SAM" id="Coils"/>
    </source>
</evidence>
<accession>A0A976M454</accession>
<evidence type="ECO:0000256" key="2">
    <source>
        <dbReference type="SAM" id="SignalP"/>
    </source>
</evidence>
<evidence type="ECO:0000313" key="3">
    <source>
        <dbReference type="EMBL" id="UKJ88063.2"/>
    </source>
</evidence>
<feature type="chain" id="PRO_5037630523" evidence="2">
    <location>
        <begin position="19"/>
        <end position="266"/>
    </location>
</feature>
<gene>
    <name evidence="3" type="ORF">MACJ_000506</name>
</gene>
<name>A0A976M454_THEOR</name>
<protein>
    <submittedName>
        <fullName evidence="3">Uncharacterized protein</fullName>
    </submittedName>
</protein>
<dbReference type="EMBL" id="CP056065">
    <property type="protein sequence ID" value="UKJ88063.2"/>
    <property type="molecule type" value="Genomic_DNA"/>
</dbReference>
<dbReference type="Proteomes" id="UP000244803">
    <property type="component" value="Chromosome 1"/>
</dbReference>
<keyword evidence="1" id="KW-0175">Coiled coil</keyword>
<feature type="coiled-coil region" evidence="1">
    <location>
        <begin position="74"/>
        <end position="101"/>
    </location>
</feature>